<dbReference type="EMBL" id="BJVY01000001">
    <property type="protein sequence ID" value="GEL68520.1"/>
    <property type="molecule type" value="Genomic_DNA"/>
</dbReference>
<reference evidence="3 6" key="2">
    <citation type="submission" date="2019-07" db="EMBL/GenBank/DDBJ databases">
        <title>Whole genome shotgun sequence of Myxococcus virescens NBRC 100334.</title>
        <authorList>
            <person name="Hosoyama A."/>
            <person name="Uohara A."/>
            <person name="Ohji S."/>
            <person name="Ichikawa N."/>
        </authorList>
    </citation>
    <scope>NUCLEOTIDE SEQUENCE [LARGE SCALE GENOMIC DNA]</scope>
    <source>
        <strain evidence="3 6">NBRC 100334</strain>
    </source>
</reference>
<feature type="domain" description="DUF4440" evidence="2">
    <location>
        <begin position="33"/>
        <end position="151"/>
    </location>
</feature>
<keyword evidence="1" id="KW-0732">Signal</keyword>
<evidence type="ECO:0000256" key="1">
    <source>
        <dbReference type="SAM" id="SignalP"/>
    </source>
</evidence>
<protein>
    <recommendedName>
        <fullName evidence="2">DUF4440 domain-containing protein</fullName>
    </recommendedName>
</protein>
<dbReference type="Proteomes" id="UP000198717">
    <property type="component" value="Unassembled WGS sequence"/>
</dbReference>
<dbReference type="InterPro" id="IPR032710">
    <property type="entry name" value="NTF2-like_dom_sf"/>
</dbReference>
<dbReference type="Gene3D" id="3.10.450.50">
    <property type="match status" value="1"/>
</dbReference>
<dbReference type="InterPro" id="IPR011944">
    <property type="entry name" value="Steroid_delta5-4_isomerase"/>
</dbReference>
<proteinExistence type="predicted"/>
<dbReference type="PROSITE" id="PS51257">
    <property type="entry name" value="PROKAR_LIPOPROTEIN"/>
    <property type="match status" value="1"/>
</dbReference>
<dbReference type="NCBIfam" id="TIGR02246">
    <property type="entry name" value="SgcJ/EcaC family oxidoreductase"/>
    <property type="match status" value="1"/>
</dbReference>
<keyword evidence="5" id="KW-1185">Reference proteome</keyword>
<dbReference type="Pfam" id="PF14534">
    <property type="entry name" value="DUF4440"/>
    <property type="match status" value="1"/>
</dbReference>
<dbReference type="RefSeq" id="WP_090490701.1">
    <property type="nucleotide sequence ID" value="NZ_BJVY01000001.1"/>
</dbReference>
<evidence type="ECO:0000313" key="3">
    <source>
        <dbReference type="EMBL" id="GEL68520.1"/>
    </source>
</evidence>
<gene>
    <name evidence="3" type="ORF">MVI01_03040</name>
    <name evidence="4" type="ORF">SAMN04488504_105280</name>
</gene>
<organism evidence="3 6">
    <name type="scientific">Myxococcus virescens</name>
    <dbReference type="NCBI Taxonomy" id="83456"/>
    <lineage>
        <taxon>Bacteria</taxon>
        <taxon>Pseudomonadati</taxon>
        <taxon>Myxococcota</taxon>
        <taxon>Myxococcia</taxon>
        <taxon>Myxococcales</taxon>
        <taxon>Cystobacterineae</taxon>
        <taxon>Myxococcaceae</taxon>
        <taxon>Myxococcus</taxon>
    </lineage>
</organism>
<reference evidence="4 5" key="1">
    <citation type="submission" date="2016-10" db="EMBL/GenBank/DDBJ databases">
        <authorList>
            <person name="Varghese N."/>
            <person name="Submissions S."/>
        </authorList>
    </citation>
    <scope>NUCLEOTIDE SEQUENCE [LARGE SCALE GENOMIC DNA]</scope>
    <source>
        <strain evidence="4 5">DSM 2260</strain>
    </source>
</reference>
<evidence type="ECO:0000259" key="2">
    <source>
        <dbReference type="Pfam" id="PF14534"/>
    </source>
</evidence>
<dbReference type="Proteomes" id="UP000321224">
    <property type="component" value="Unassembled WGS sequence"/>
</dbReference>
<dbReference type="InterPro" id="IPR027843">
    <property type="entry name" value="DUF4440"/>
</dbReference>
<evidence type="ECO:0000313" key="5">
    <source>
        <dbReference type="Proteomes" id="UP000198717"/>
    </source>
</evidence>
<comment type="caution">
    <text evidence="3">The sequence shown here is derived from an EMBL/GenBank/DDBJ whole genome shotgun (WGS) entry which is preliminary data.</text>
</comment>
<evidence type="ECO:0000313" key="6">
    <source>
        <dbReference type="Proteomes" id="UP000321224"/>
    </source>
</evidence>
<dbReference type="EMBL" id="FNAJ01000005">
    <property type="protein sequence ID" value="SDE25680.1"/>
    <property type="molecule type" value="Genomic_DNA"/>
</dbReference>
<sequence length="171" mass="18725">MMRRALPLSSLATLLLLASACATPGTTPAEADILQLVNDQTEAWNRQDAVAWSKDFAPDAAFINIVGTVFEGRDEIQERHAGIFATIFKGSQSQVTVRKVQFIQDDLAIVDTIHEVTGHPSLPPGVQDTEPGLLRTQMRYVMKHVNGQWQILAGQNTDVKPRPQAAAPQMP</sequence>
<feature type="chain" id="PRO_5022718977" description="DUF4440 domain-containing protein" evidence="1">
    <location>
        <begin position="32"/>
        <end position="171"/>
    </location>
</feature>
<feature type="signal peptide" evidence="1">
    <location>
        <begin position="1"/>
        <end position="31"/>
    </location>
</feature>
<name>A0A511H4T6_9BACT</name>
<evidence type="ECO:0000313" key="4">
    <source>
        <dbReference type="EMBL" id="SDE25680.1"/>
    </source>
</evidence>
<dbReference type="SUPFAM" id="SSF54427">
    <property type="entry name" value="NTF2-like"/>
    <property type="match status" value="1"/>
</dbReference>
<accession>A0A511H4T6</accession>
<dbReference type="AlphaFoldDB" id="A0A511H4T6"/>